<evidence type="ECO:0000313" key="1">
    <source>
        <dbReference type="EMBL" id="MEQ2239204.1"/>
    </source>
</evidence>
<keyword evidence="2" id="KW-1185">Reference proteome</keyword>
<proteinExistence type="predicted"/>
<sequence length="104" mass="11624">MHPPKPSSTPWFSFRITCSSGFIKQGFCSSQIWMETDWKKEREHAVDSPDGDSLASHFMLGAMCVRLCVIHHPICQQRRSSASSRTKKCLGGPLIGLNVHVLLP</sequence>
<accession>A0ABV0U340</accession>
<dbReference type="Proteomes" id="UP001482620">
    <property type="component" value="Unassembled WGS sequence"/>
</dbReference>
<gene>
    <name evidence="1" type="ORF">ILYODFUR_002107</name>
</gene>
<organism evidence="1 2">
    <name type="scientific">Ilyodon furcidens</name>
    <name type="common">goldbreast splitfin</name>
    <dbReference type="NCBI Taxonomy" id="33524"/>
    <lineage>
        <taxon>Eukaryota</taxon>
        <taxon>Metazoa</taxon>
        <taxon>Chordata</taxon>
        <taxon>Craniata</taxon>
        <taxon>Vertebrata</taxon>
        <taxon>Euteleostomi</taxon>
        <taxon>Actinopterygii</taxon>
        <taxon>Neopterygii</taxon>
        <taxon>Teleostei</taxon>
        <taxon>Neoteleostei</taxon>
        <taxon>Acanthomorphata</taxon>
        <taxon>Ovalentaria</taxon>
        <taxon>Atherinomorphae</taxon>
        <taxon>Cyprinodontiformes</taxon>
        <taxon>Goodeidae</taxon>
        <taxon>Ilyodon</taxon>
    </lineage>
</organism>
<name>A0ABV0U340_9TELE</name>
<dbReference type="EMBL" id="JAHRIQ010058023">
    <property type="protein sequence ID" value="MEQ2239204.1"/>
    <property type="molecule type" value="Genomic_DNA"/>
</dbReference>
<protein>
    <submittedName>
        <fullName evidence="1">Uncharacterized protein</fullName>
    </submittedName>
</protein>
<reference evidence="1 2" key="1">
    <citation type="submission" date="2021-06" db="EMBL/GenBank/DDBJ databases">
        <authorList>
            <person name="Palmer J.M."/>
        </authorList>
    </citation>
    <scope>NUCLEOTIDE SEQUENCE [LARGE SCALE GENOMIC DNA]</scope>
    <source>
        <strain evidence="2">if_2019</strain>
        <tissue evidence="1">Muscle</tissue>
    </source>
</reference>
<evidence type="ECO:0000313" key="2">
    <source>
        <dbReference type="Proteomes" id="UP001482620"/>
    </source>
</evidence>
<comment type="caution">
    <text evidence="1">The sequence shown here is derived from an EMBL/GenBank/DDBJ whole genome shotgun (WGS) entry which is preliminary data.</text>
</comment>